<dbReference type="InterPro" id="IPR036388">
    <property type="entry name" value="WH-like_DNA-bd_sf"/>
</dbReference>
<dbReference type="EMBL" id="BMED01000001">
    <property type="protein sequence ID" value="GGC66386.1"/>
    <property type="molecule type" value="Genomic_DNA"/>
</dbReference>
<name>A0A916UAB8_9BURK</name>
<dbReference type="GO" id="GO:0003677">
    <property type="term" value="F:DNA binding"/>
    <property type="evidence" value="ECO:0007669"/>
    <property type="project" value="UniProtKB-UniRule"/>
</dbReference>
<dbReference type="SUPFAM" id="SSF52540">
    <property type="entry name" value="P-loop containing nucleoside triphosphate hydrolases"/>
    <property type="match status" value="1"/>
</dbReference>
<dbReference type="InterPro" id="IPR058852">
    <property type="entry name" value="HTH_77"/>
</dbReference>
<evidence type="ECO:0000256" key="2">
    <source>
        <dbReference type="PROSITE-ProRule" id="PRU01091"/>
    </source>
</evidence>
<sequence>MQSEAQKVIDSNMQAPCVSLSSPAETPSPYQNDELIFGDCSVARARRRLARHDRPVEVGDRAFDLLIALMDAQGKVLTKDQIMEQVWPGRIVEENTLEGQISLLRRALGEDRVAIRTIAGRGYQFVGELRRKPAQPEQASIQASMRPAEPALPAPHAAVANLPASVSKLIGREVALGEIAELALLNRLITLVGTGGIGKTRLAIESARRIAERFPDGVFLVELGSVKSPEFVPVAVALALGLAPGDGTASLDRIVSAMHARKLLLVIDNCEHLIDAVAELVDRLLRSAPLASVIATSREALRADGEYVYRVASLEIPHDDNADPGKLMQYGALQMFEARLGAYKSEKAPLQAAVLKIRICRRLDGIPLALELAAARVPVLGLQGVADRLLDRFQLLTNGARTALPRQQTLRATLDWSYDLLPPAERTVLGRLSVFANGFSIEDAQAVAASQEINPDSVFDCVANLVSKSLISPDLNEGSTQFRLLETTRVYAREKLIAEGGLNEASLRHAAYFQRIFVSCEESASEGMTAECRTRYSHHLEDFRAAVTWALSDGSNVDVGVNLTVSWLPLALQLGLLEECLARVDTALSWIDPVGASIDERRMKLYAARGAALLYRTGGEQTGVAFKLALDIADRIGNLEYQKRGVWGYWCYSYLNGQYGTALELAHRFLELSSADSHQWDHLVGQRILGITHLCLGNLAKSRASLESMLAGHPKNASIEHRIRFLYDEKMLAHASLAQTLWLSGFPDQAMKVAMDAQDEAIELDHLPSLCFALSEAVCVISLLNGDNEALARANTALTSATRQHGVSTWKARARMWAALESLQQGNLDAYDYIILPALSEIGDAQFFISLCPFLSGTSIALGKHGRIADGLSLIRPAIARAQVNGDATSLVELCRANAVLLLMQGGLEAEKCAEEQLMAALSSASEQHFLGWELRCAVSLAGVWKRQGKLNSSNPTLKAVVGKFTEGYTTADLIAAADLLKA</sequence>
<dbReference type="Pfam" id="PF25872">
    <property type="entry name" value="HTH_77"/>
    <property type="match status" value="1"/>
</dbReference>
<dbReference type="InterPro" id="IPR027417">
    <property type="entry name" value="P-loop_NTPase"/>
</dbReference>
<dbReference type="GO" id="GO:0006355">
    <property type="term" value="P:regulation of DNA-templated transcription"/>
    <property type="evidence" value="ECO:0007669"/>
    <property type="project" value="InterPro"/>
</dbReference>
<dbReference type="AlphaFoldDB" id="A0A916UAB8"/>
<feature type="DNA-binding region" description="OmpR/PhoB-type" evidence="2">
    <location>
        <begin position="32"/>
        <end position="127"/>
    </location>
</feature>
<dbReference type="PANTHER" id="PTHR47691">
    <property type="entry name" value="REGULATOR-RELATED"/>
    <property type="match status" value="1"/>
</dbReference>
<dbReference type="Proteomes" id="UP000637423">
    <property type="component" value="Unassembled WGS sequence"/>
</dbReference>
<dbReference type="SUPFAM" id="SSF48452">
    <property type="entry name" value="TPR-like"/>
    <property type="match status" value="1"/>
</dbReference>
<dbReference type="InterPro" id="IPR011990">
    <property type="entry name" value="TPR-like_helical_dom_sf"/>
</dbReference>
<dbReference type="RefSeq" id="WP_188565002.1">
    <property type="nucleotide sequence ID" value="NZ_BMED01000001.1"/>
</dbReference>
<dbReference type="InterPro" id="IPR016032">
    <property type="entry name" value="Sig_transdc_resp-reg_C-effctor"/>
</dbReference>
<protein>
    <submittedName>
        <fullName evidence="4">Transcriptional regulator</fullName>
    </submittedName>
</protein>
<reference evidence="4" key="2">
    <citation type="submission" date="2020-09" db="EMBL/GenBank/DDBJ databases">
        <authorList>
            <person name="Sun Q."/>
            <person name="Zhou Y."/>
        </authorList>
    </citation>
    <scope>NUCLEOTIDE SEQUENCE</scope>
    <source>
        <strain evidence="4">CGMCC 1.10998</strain>
    </source>
</reference>
<evidence type="ECO:0000313" key="4">
    <source>
        <dbReference type="EMBL" id="GGC66386.1"/>
    </source>
</evidence>
<evidence type="ECO:0000259" key="3">
    <source>
        <dbReference type="PROSITE" id="PS51755"/>
    </source>
</evidence>
<comment type="caution">
    <text evidence="4">The sequence shown here is derived from an EMBL/GenBank/DDBJ whole genome shotgun (WGS) entry which is preliminary data.</text>
</comment>
<keyword evidence="1 2" id="KW-0238">DNA-binding</keyword>
<dbReference type="GO" id="GO:0000160">
    <property type="term" value="P:phosphorelay signal transduction system"/>
    <property type="evidence" value="ECO:0007669"/>
    <property type="project" value="InterPro"/>
</dbReference>
<keyword evidence="5" id="KW-1185">Reference proteome</keyword>
<accession>A0A916UAB8</accession>
<dbReference type="SUPFAM" id="SSF46894">
    <property type="entry name" value="C-terminal effector domain of the bipartite response regulators"/>
    <property type="match status" value="1"/>
</dbReference>
<dbReference type="PRINTS" id="PR00364">
    <property type="entry name" value="DISEASERSIST"/>
</dbReference>
<dbReference type="PANTHER" id="PTHR47691:SF3">
    <property type="entry name" value="HTH-TYPE TRANSCRIPTIONAL REGULATOR RV0890C-RELATED"/>
    <property type="match status" value="1"/>
</dbReference>
<dbReference type="CDD" id="cd00383">
    <property type="entry name" value="trans_reg_C"/>
    <property type="match status" value="1"/>
</dbReference>
<dbReference type="InterPro" id="IPR001867">
    <property type="entry name" value="OmpR/PhoB-type_DNA-bd"/>
</dbReference>
<evidence type="ECO:0000313" key="5">
    <source>
        <dbReference type="Proteomes" id="UP000637423"/>
    </source>
</evidence>
<proteinExistence type="predicted"/>
<feature type="domain" description="OmpR/PhoB-type" evidence="3">
    <location>
        <begin position="32"/>
        <end position="127"/>
    </location>
</feature>
<dbReference type="Gene3D" id="3.40.50.300">
    <property type="entry name" value="P-loop containing nucleotide triphosphate hydrolases"/>
    <property type="match status" value="1"/>
</dbReference>
<organism evidence="4 5">
    <name type="scientific">Undibacterium terreum</name>
    <dbReference type="NCBI Taxonomy" id="1224302"/>
    <lineage>
        <taxon>Bacteria</taxon>
        <taxon>Pseudomonadati</taxon>
        <taxon>Pseudomonadota</taxon>
        <taxon>Betaproteobacteria</taxon>
        <taxon>Burkholderiales</taxon>
        <taxon>Oxalobacteraceae</taxon>
        <taxon>Undibacterium</taxon>
    </lineage>
</organism>
<dbReference type="SMART" id="SM00862">
    <property type="entry name" value="Trans_reg_C"/>
    <property type="match status" value="1"/>
</dbReference>
<dbReference type="PROSITE" id="PS51755">
    <property type="entry name" value="OMPR_PHOB"/>
    <property type="match status" value="1"/>
</dbReference>
<reference evidence="4" key="1">
    <citation type="journal article" date="2014" name="Int. J. Syst. Evol. Microbiol.">
        <title>Complete genome sequence of Corynebacterium casei LMG S-19264T (=DSM 44701T), isolated from a smear-ripened cheese.</title>
        <authorList>
            <consortium name="US DOE Joint Genome Institute (JGI-PGF)"/>
            <person name="Walter F."/>
            <person name="Albersmeier A."/>
            <person name="Kalinowski J."/>
            <person name="Ruckert C."/>
        </authorList>
    </citation>
    <scope>NUCLEOTIDE SEQUENCE</scope>
    <source>
        <strain evidence="4">CGMCC 1.10998</strain>
    </source>
</reference>
<dbReference type="Pfam" id="PF00486">
    <property type="entry name" value="Trans_reg_C"/>
    <property type="match status" value="1"/>
</dbReference>
<evidence type="ECO:0000256" key="1">
    <source>
        <dbReference type="ARBA" id="ARBA00023125"/>
    </source>
</evidence>
<gene>
    <name evidence="4" type="ORF">GCM10011396_11800</name>
</gene>
<dbReference type="Gene3D" id="1.25.40.10">
    <property type="entry name" value="Tetratricopeptide repeat domain"/>
    <property type="match status" value="1"/>
</dbReference>
<dbReference type="Gene3D" id="1.10.10.10">
    <property type="entry name" value="Winged helix-like DNA-binding domain superfamily/Winged helix DNA-binding domain"/>
    <property type="match status" value="2"/>
</dbReference>